<evidence type="ECO:0000256" key="6">
    <source>
        <dbReference type="PROSITE-ProRule" id="PRU00261"/>
    </source>
</evidence>
<evidence type="ECO:0000256" key="7">
    <source>
        <dbReference type="PROSITE-ProRule" id="PRU00302"/>
    </source>
</evidence>
<feature type="domain" description="C-type lectin" evidence="10">
    <location>
        <begin position="911"/>
        <end position="1035"/>
    </location>
</feature>
<evidence type="ECO:0000259" key="12">
    <source>
        <dbReference type="PROSITE" id="PS50923"/>
    </source>
</evidence>
<dbReference type="SUPFAM" id="SSF57535">
    <property type="entry name" value="Complement control module/SCR domain"/>
    <property type="match status" value="1"/>
</dbReference>
<dbReference type="InterPro" id="IPR018056">
    <property type="entry name" value="Kringle_CS"/>
</dbReference>
<dbReference type="InterPro" id="IPR001304">
    <property type="entry name" value="C-type_lectin-like"/>
</dbReference>
<keyword evidence="3" id="KW-0732">Signal</keyword>
<feature type="domain" description="Chitin-binding type-1" evidence="13">
    <location>
        <begin position="1553"/>
        <end position="1617"/>
    </location>
</feature>
<dbReference type="Gene3D" id="3.10.100.10">
    <property type="entry name" value="Mannose-Binding Protein A, subunit A"/>
    <property type="match status" value="2"/>
</dbReference>
<proteinExistence type="predicted"/>
<evidence type="ECO:0000313" key="15">
    <source>
        <dbReference type="Proteomes" id="UP000749559"/>
    </source>
</evidence>
<keyword evidence="2 6" id="KW-0147">Chitin-binding</keyword>
<evidence type="ECO:0000256" key="4">
    <source>
        <dbReference type="ARBA" id="ARBA00023157"/>
    </source>
</evidence>
<evidence type="ECO:0000256" key="2">
    <source>
        <dbReference type="ARBA" id="ARBA00022669"/>
    </source>
</evidence>
<dbReference type="SMART" id="SM00042">
    <property type="entry name" value="CUB"/>
    <property type="match status" value="1"/>
</dbReference>
<evidence type="ECO:0000256" key="1">
    <source>
        <dbReference type="ARBA" id="ARBA00022572"/>
    </source>
</evidence>
<dbReference type="SUPFAM" id="SSF49854">
    <property type="entry name" value="Spermadhesin, CUB domain"/>
    <property type="match status" value="1"/>
</dbReference>
<feature type="disulfide bond" evidence="7">
    <location>
        <begin position="1290"/>
        <end position="1333"/>
    </location>
</feature>
<dbReference type="EMBL" id="CAIIXF020000005">
    <property type="protein sequence ID" value="CAH1784505.1"/>
    <property type="molecule type" value="Genomic_DNA"/>
</dbReference>
<feature type="domain" description="Kringle" evidence="11">
    <location>
        <begin position="716"/>
        <end position="792"/>
    </location>
</feature>
<dbReference type="GO" id="GO:0008061">
    <property type="term" value="F:chitin binding"/>
    <property type="evidence" value="ECO:0007669"/>
    <property type="project" value="UniProtKB-UniRule"/>
</dbReference>
<reference evidence="14" key="1">
    <citation type="submission" date="2022-03" db="EMBL/GenBank/DDBJ databases">
        <authorList>
            <person name="Martin C."/>
        </authorList>
    </citation>
    <scope>NUCLEOTIDE SEQUENCE</scope>
</reference>
<dbReference type="PROSITE" id="PS50941">
    <property type="entry name" value="CHIT_BIND_I_2"/>
    <property type="match status" value="1"/>
</dbReference>
<comment type="caution">
    <text evidence="5">Lacks conserved residue(s) required for the propagation of feature annotation.</text>
</comment>
<feature type="domain" description="C-type lectin" evidence="10">
    <location>
        <begin position="1049"/>
        <end position="1171"/>
    </location>
</feature>
<dbReference type="SMART" id="SM00130">
    <property type="entry name" value="KR"/>
    <property type="match status" value="1"/>
</dbReference>
<dbReference type="InterPro" id="IPR038178">
    <property type="entry name" value="Kringle_sf"/>
</dbReference>
<keyword evidence="1 5" id="KW-0420">Kringle</keyword>
<keyword evidence="15" id="KW-1185">Reference proteome</keyword>
<dbReference type="CDD" id="cd00033">
    <property type="entry name" value="CCP"/>
    <property type="match status" value="1"/>
</dbReference>
<evidence type="ECO:0000259" key="13">
    <source>
        <dbReference type="PROSITE" id="PS50941"/>
    </source>
</evidence>
<dbReference type="SMART" id="SM00270">
    <property type="entry name" value="ChtBD1"/>
    <property type="match status" value="2"/>
</dbReference>
<dbReference type="Gene3D" id="2.60.120.290">
    <property type="entry name" value="Spermadhesin, CUB domain"/>
    <property type="match status" value="1"/>
</dbReference>
<dbReference type="PANTHER" id="PTHR19324:SF33">
    <property type="entry name" value="MUCIN-5AC"/>
    <property type="match status" value="1"/>
</dbReference>
<dbReference type="CDD" id="cd00041">
    <property type="entry name" value="CUB"/>
    <property type="match status" value="1"/>
</dbReference>
<sequence length="1780" mass="201548">MRVELTKMLEHLWLKHDRETSMFPCPIEGCVVLSRTRYQLKTHLENLGSPHWITSQEIQNMSFENVKADQWQSWLQNKQGIKLAPTSHERIIACALSRESKVAEPKTSNQTDQTPVRTYSRTAVKAPKRTSSESLPSPQGKSAKQQRLEKSDSSSESGSDSDEEGALTINDGREKSMSKDIASFLDKSSCHDTAANDQEPSKEETSSEQLHQVIKEMTSCPAPVPPLEPEPGLTKVKLTPSTATTISEHSWHRYEFHHVNDYISFHPVDIASVMNYDRWFASGTEWPTMEPLDPRWEYLWTARHYHYGFYDLMDITKAHECDAGCTVEQKEAGCKNGGYLGWVNDQCSCICLPGLTGERCEEFDDPSLTAPTKWPSGTYGLPLPNTGCPEGDFSTGYRLHYGEGNNVLTGNYKKHIHADSYDETRDWSKDQFCIDTRDDGTYDWPEGRYCIYKHGDCPKGFKMGSVRIDDNDSKQGNHSGAVPDGVLEDDTEYEFCCRNDPFDSDMFWPIQLPNSKPFYLFRHEGASCQAVAGMAVTTEYIQFDEKDDPNHKRTGAFPYDPVWHNKYSFLLCYYYPLKYGCNYEITLDENNPSATIQTPNYPNNYNPEQICNWFIKAPKEARVNVYFETFDVHGGLDGVSNLKTDCNDFVEIRQSLPGQKGIKVCGGNISRSWTAETNLMWLTLSTDKTLEASGFKAIVRYNTNADIDVYYNHELKGDTYRGTVSYTQANRRCMNWMDVRHCAVNPFIPEYYEKGLGSHNYCRNPNELYRPWCYTDHFCTQDFCDVANLGTCHDIYNNCADLLTEEYCESDEGLYGCKKSCSLCTLGVTERAFINPSIYVEDPNAYTLDPIPASGTYKDGDKVRFVCSETNGEEITNLQAFGFDEREALTDGTWSGRKVICGVCPVGWYEFNGNCYAVFTESLNFLDAAAKCNDVNADLVSLLSREEHVYVYELAESHGVYDLWVGLTEDVGEYNTYPRFKWLDGNPSAYLRWWYRYKPDNGWGNGEEDCTAVFPNDGRYWEDMNCNNTVDFICKRMAEDGCEYGWSYYNENCYKAFPSAHTWYMAEQYCITEGGHLASMHDEAEDDFIQNVASKGGVTGSYWIGWNDQEEENRWEWSDGSYEPYTDWNVAEPYADAGLDNCTYIHKWWWETDPWHWDDTSCAYEKPYVCKGVLPDVDVVCKDDADNCLQLLEHMPTLCSEENDFATRYCKKTCGICSQVKEQDPSKISSNGRCGANFHNTECPIASSIPGWDGIYPCCSSGGWCGKQEAHCTCSECVDYREEYASSQACAQLGNVENAMVVSGDDSLMIGDSVTYECNDGYEITNGFHSMACTSINGVATVVPRLKGCTGLSLEGMFMGAGRGQCYGNTWIGYGIIMAIIRECKDMGGKWNSKAGERIDDWVKCHIDWCSVDNWGLRKGLVPSKPGQCPDNTKKAYGGMQMPYSSCKIMEGNVNGNHEDDDIVLCHMDWCYTDQTNGFQYIPSKLDSCPDNASSKPTGSIELIGAQCRSMGGKAYPNEAPGDDDWTQCSFDLCSLPKQQEMSVQHPSIISQDGRCGPMFNNLECPIDSPISGWDGIYPCCSKHGWCGKTEIYCKNIDYRDKYDVTDCSTNVPKCEASSTVPIYQENRMMNYGTVDGPNWLTVIDMNTLRITRGGGISKWVIYSEMYTTVHMQIWRRNELSLNFTLVGSNEVLIHPRRINTFHIEAEKRIQVQPNDKVGFFYADSTAGITYKMCRTGTPSVLDGTVWQTHTEPDNIKVGGWVELNEQQCRIYSIGFEITP</sequence>
<dbReference type="InterPro" id="IPR000436">
    <property type="entry name" value="Sushi_SCR_CCP_dom"/>
</dbReference>
<feature type="domain" description="CUB" evidence="9">
    <location>
        <begin position="581"/>
        <end position="702"/>
    </location>
</feature>
<dbReference type="OrthoDB" id="6131366at2759"/>
<dbReference type="Pfam" id="PF00431">
    <property type="entry name" value="CUB"/>
    <property type="match status" value="1"/>
</dbReference>
<dbReference type="PRINTS" id="PR00018">
    <property type="entry name" value="KRINGLE"/>
</dbReference>
<gene>
    <name evidence="14" type="ORF">OFUS_LOCUS10688</name>
</gene>
<dbReference type="Gene3D" id="2.10.70.10">
    <property type="entry name" value="Complement Module, domain 1"/>
    <property type="match status" value="1"/>
</dbReference>
<dbReference type="InterPro" id="IPR000001">
    <property type="entry name" value="Kringle"/>
</dbReference>
<evidence type="ECO:0000256" key="5">
    <source>
        <dbReference type="PROSITE-ProRule" id="PRU00121"/>
    </source>
</evidence>
<feature type="disulfide bond" evidence="6">
    <location>
        <begin position="1580"/>
        <end position="1594"/>
    </location>
</feature>
<feature type="compositionally biased region" description="Polar residues" evidence="8">
    <location>
        <begin position="106"/>
        <end position="121"/>
    </location>
</feature>
<dbReference type="Proteomes" id="UP000749559">
    <property type="component" value="Unassembled WGS sequence"/>
</dbReference>
<dbReference type="CDD" id="cd00035">
    <property type="entry name" value="ChtBD1"/>
    <property type="match status" value="1"/>
</dbReference>
<dbReference type="SMART" id="SM00034">
    <property type="entry name" value="CLECT"/>
    <property type="match status" value="2"/>
</dbReference>
<feature type="region of interest" description="Disordered" evidence="8">
    <location>
        <begin position="99"/>
        <end position="176"/>
    </location>
</feature>
<evidence type="ECO:0000256" key="3">
    <source>
        <dbReference type="ARBA" id="ARBA00022729"/>
    </source>
</evidence>
<dbReference type="InterPro" id="IPR000859">
    <property type="entry name" value="CUB_dom"/>
</dbReference>
<evidence type="ECO:0000313" key="14">
    <source>
        <dbReference type="EMBL" id="CAH1784505.1"/>
    </source>
</evidence>
<dbReference type="InterPro" id="IPR036861">
    <property type="entry name" value="Endochitinase-like_sf"/>
</dbReference>
<keyword evidence="4 7" id="KW-1015">Disulfide bond</keyword>
<dbReference type="PROSITE" id="PS50070">
    <property type="entry name" value="KRINGLE_2"/>
    <property type="match status" value="1"/>
</dbReference>
<name>A0A8S4NUN1_OWEFU</name>
<accession>A0A8S4NUN1</accession>
<evidence type="ECO:0000259" key="9">
    <source>
        <dbReference type="PROSITE" id="PS01180"/>
    </source>
</evidence>
<dbReference type="CDD" id="cd00037">
    <property type="entry name" value="CLECT"/>
    <property type="match status" value="1"/>
</dbReference>
<organism evidence="14 15">
    <name type="scientific">Owenia fusiformis</name>
    <name type="common">Polychaete worm</name>
    <dbReference type="NCBI Taxonomy" id="6347"/>
    <lineage>
        <taxon>Eukaryota</taxon>
        <taxon>Metazoa</taxon>
        <taxon>Spiralia</taxon>
        <taxon>Lophotrochozoa</taxon>
        <taxon>Annelida</taxon>
        <taxon>Polychaeta</taxon>
        <taxon>Sedentaria</taxon>
        <taxon>Canalipalpata</taxon>
        <taxon>Sabellida</taxon>
        <taxon>Oweniida</taxon>
        <taxon>Oweniidae</taxon>
        <taxon>Owenia</taxon>
    </lineage>
</organism>
<evidence type="ECO:0000259" key="11">
    <source>
        <dbReference type="PROSITE" id="PS50070"/>
    </source>
</evidence>
<dbReference type="PROSITE" id="PS50923">
    <property type="entry name" value="SUSHI"/>
    <property type="match status" value="1"/>
</dbReference>
<dbReference type="InterPro" id="IPR003582">
    <property type="entry name" value="ShKT_dom"/>
</dbReference>
<protein>
    <submittedName>
        <fullName evidence="14">Uncharacterized protein</fullName>
    </submittedName>
</protein>
<feature type="region of interest" description="Disordered" evidence="8">
    <location>
        <begin position="191"/>
        <end position="210"/>
    </location>
</feature>
<dbReference type="InterPro" id="IPR035976">
    <property type="entry name" value="Sushi/SCR/CCP_sf"/>
</dbReference>
<dbReference type="Pfam" id="PF16977">
    <property type="entry name" value="ApeC"/>
    <property type="match status" value="1"/>
</dbReference>
<keyword evidence="7" id="KW-0768">Sushi</keyword>
<dbReference type="InterPro" id="IPR035914">
    <property type="entry name" value="Sperma_CUB_dom_sf"/>
</dbReference>
<dbReference type="InterPro" id="IPR016187">
    <property type="entry name" value="CTDL_fold"/>
</dbReference>
<dbReference type="Gene3D" id="3.30.60.10">
    <property type="entry name" value="Endochitinase-like"/>
    <property type="match status" value="2"/>
</dbReference>
<dbReference type="Gene3D" id="2.40.20.10">
    <property type="entry name" value="Plasminogen Kringle 4"/>
    <property type="match status" value="1"/>
</dbReference>
<dbReference type="PROSITE" id="PS01180">
    <property type="entry name" value="CUB"/>
    <property type="match status" value="1"/>
</dbReference>
<dbReference type="SMART" id="SM00254">
    <property type="entry name" value="ShKT"/>
    <property type="match status" value="2"/>
</dbReference>
<dbReference type="Pfam" id="PF00059">
    <property type="entry name" value="Lectin_C"/>
    <property type="match status" value="2"/>
</dbReference>
<dbReference type="PROSITE" id="PS00021">
    <property type="entry name" value="KRINGLE_1"/>
    <property type="match status" value="1"/>
</dbReference>
<dbReference type="Pfam" id="PF00051">
    <property type="entry name" value="Kringle"/>
    <property type="match status" value="1"/>
</dbReference>
<dbReference type="SUPFAM" id="SSF57016">
    <property type="entry name" value="Plant lectins/antimicrobial peptides"/>
    <property type="match status" value="1"/>
</dbReference>
<dbReference type="InterPro" id="IPR016186">
    <property type="entry name" value="C-type_lectin-like/link_sf"/>
</dbReference>
<comment type="caution">
    <text evidence="14">The sequence shown here is derived from an EMBL/GenBank/DDBJ whole genome shotgun (WGS) entry which is preliminary data.</text>
</comment>
<evidence type="ECO:0000259" key="10">
    <source>
        <dbReference type="PROSITE" id="PS50041"/>
    </source>
</evidence>
<dbReference type="PANTHER" id="PTHR19324">
    <property type="entry name" value="PERFORIN-LIKE PROTEIN 1"/>
    <property type="match status" value="1"/>
</dbReference>
<dbReference type="InterPro" id="IPR031569">
    <property type="entry name" value="ApeC"/>
</dbReference>
<dbReference type="InterPro" id="IPR013806">
    <property type="entry name" value="Kringle-like"/>
</dbReference>
<dbReference type="SUPFAM" id="SSF57440">
    <property type="entry name" value="Kringle-like"/>
    <property type="match status" value="1"/>
</dbReference>
<dbReference type="PROSITE" id="PS50041">
    <property type="entry name" value="C_TYPE_LECTIN_2"/>
    <property type="match status" value="2"/>
</dbReference>
<evidence type="ECO:0000256" key="8">
    <source>
        <dbReference type="SAM" id="MobiDB-lite"/>
    </source>
</evidence>
<feature type="compositionally biased region" description="Polar residues" evidence="8">
    <location>
        <begin position="132"/>
        <end position="145"/>
    </location>
</feature>
<feature type="domain" description="Sushi" evidence="12">
    <location>
        <begin position="1288"/>
        <end position="1351"/>
    </location>
</feature>
<dbReference type="SUPFAM" id="SSF56436">
    <property type="entry name" value="C-type lectin-like"/>
    <property type="match status" value="2"/>
</dbReference>
<dbReference type="InterPro" id="IPR001002">
    <property type="entry name" value="Chitin-bd_1"/>
</dbReference>